<gene>
    <name evidence="1" type="ORF">SS50377_18127</name>
    <name evidence="2" type="ORF">SS50377_26039</name>
</gene>
<reference evidence="1 2" key="1">
    <citation type="journal article" date="2014" name="PLoS Genet.">
        <title>The Genome of Spironucleus salmonicida Highlights a Fish Pathogen Adapted to Fluctuating Environments.</title>
        <authorList>
            <person name="Xu F."/>
            <person name="Jerlstrom-Hultqvist J."/>
            <person name="Einarsson E."/>
            <person name="Astvaldsson A."/>
            <person name="Svard S.G."/>
            <person name="Andersson J.O."/>
        </authorList>
    </citation>
    <scope>NUCLEOTIDE SEQUENCE</scope>
    <source>
        <strain evidence="2">ATCC 50377</strain>
    </source>
</reference>
<evidence type="ECO:0000313" key="2">
    <source>
        <dbReference type="EMBL" id="KAH0571843.1"/>
    </source>
</evidence>
<sequence>MDSIQLAHDLTVNAILQQTRFIPEVYSNLKAYHQRQSPRGYLCVADYLE</sequence>
<protein>
    <submittedName>
        <fullName evidence="1">Uncharacterized protein</fullName>
    </submittedName>
</protein>
<dbReference type="VEuPathDB" id="GiardiaDB:SS50377_26039"/>
<dbReference type="Proteomes" id="UP000018208">
    <property type="component" value="Unassembled WGS sequence"/>
</dbReference>
<evidence type="ECO:0000313" key="3">
    <source>
        <dbReference type="Proteomes" id="UP000018208"/>
    </source>
</evidence>
<reference evidence="2" key="2">
    <citation type="submission" date="2020-12" db="EMBL/GenBank/DDBJ databases">
        <title>New Spironucleus salmonicida genome in near-complete chromosomes.</title>
        <authorList>
            <person name="Xu F."/>
            <person name="Kurt Z."/>
            <person name="Jimenez-Gonzalez A."/>
            <person name="Astvaldsson A."/>
            <person name="Andersson J.O."/>
            <person name="Svard S.G."/>
        </authorList>
    </citation>
    <scope>NUCLEOTIDE SEQUENCE</scope>
    <source>
        <strain evidence="2">ATCC 50377</strain>
    </source>
</reference>
<organism evidence="1">
    <name type="scientific">Spironucleus salmonicida</name>
    <dbReference type="NCBI Taxonomy" id="348837"/>
    <lineage>
        <taxon>Eukaryota</taxon>
        <taxon>Metamonada</taxon>
        <taxon>Diplomonadida</taxon>
        <taxon>Hexamitidae</taxon>
        <taxon>Hexamitinae</taxon>
        <taxon>Spironucleus</taxon>
    </lineage>
</organism>
<name>V6LDL6_9EUKA</name>
<dbReference type="EMBL" id="AUWU02000006">
    <property type="protein sequence ID" value="KAH0571843.1"/>
    <property type="molecule type" value="Genomic_DNA"/>
</dbReference>
<dbReference type="EMBL" id="KI546164">
    <property type="protein sequence ID" value="EST42338.1"/>
    <property type="molecule type" value="Genomic_DNA"/>
</dbReference>
<accession>V6LDL6</accession>
<dbReference type="AlphaFoldDB" id="V6LDL6"/>
<evidence type="ECO:0000313" key="1">
    <source>
        <dbReference type="EMBL" id="EST42338.1"/>
    </source>
</evidence>
<keyword evidence="3" id="KW-1185">Reference proteome</keyword>
<proteinExistence type="predicted"/>